<keyword evidence="3 6" id="KW-0812">Transmembrane</keyword>
<dbReference type="PANTHER" id="PTHR23519">
    <property type="entry name" value="AUTOPHAGY-RELATED PROTEIN 22"/>
    <property type="match status" value="1"/>
</dbReference>
<comment type="subcellular location">
    <subcellularLocation>
        <location evidence="1">Cell membrane</location>
        <topology evidence="1">Multi-pass membrane protein</topology>
    </subcellularLocation>
</comment>
<evidence type="ECO:0000256" key="2">
    <source>
        <dbReference type="ARBA" id="ARBA00022448"/>
    </source>
</evidence>
<feature type="transmembrane region" description="Helical" evidence="6">
    <location>
        <begin position="192"/>
        <end position="210"/>
    </location>
</feature>
<gene>
    <name evidence="8" type="ORF">C3B54_11107</name>
</gene>
<feature type="transmembrane region" description="Helical" evidence="6">
    <location>
        <begin position="441"/>
        <end position="461"/>
    </location>
</feature>
<dbReference type="InterPro" id="IPR024671">
    <property type="entry name" value="Atg22-like"/>
</dbReference>
<evidence type="ECO:0000313" key="8">
    <source>
        <dbReference type="EMBL" id="AVG23114.1"/>
    </source>
</evidence>
<accession>A0A2L2BN76</accession>
<dbReference type="AlphaFoldDB" id="A0A2L2BN76"/>
<name>A0A2L2BN76_9MICO</name>
<evidence type="ECO:0000256" key="4">
    <source>
        <dbReference type="ARBA" id="ARBA00022989"/>
    </source>
</evidence>
<feature type="transmembrane region" description="Helical" evidence="6">
    <location>
        <begin position="96"/>
        <end position="115"/>
    </location>
</feature>
<dbReference type="OrthoDB" id="9768783at2"/>
<feature type="transmembrane region" description="Helical" evidence="6">
    <location>
        <begin position="286"/>
        <end position="315"/>
    </location>
</feature>
<proteinExistence type="predicted"/>
<dbReference type="Pfam" id="PF11700">
    <property type="entry name" value="ATG22"/>
    <property type="match status" value="1"/>
</dbReference>
<dbReference type="GO" id="GO:0022857">
    <property type="term" value="F:transmembrane transporter activity"/>
    <property type="evidence" value="ECO:0007669"/>
    <property type="project" value="InterPro"/>
</dbReference>
<dbReference type="PANTHER" id="PTHR23519:SF1">
    <property type="entry name" value="AUTOPHAGY-RELATED PROTEIN 22"/>
    <property type="match status" value="1"/>
</dbReference>
<dbReference type="SUPFAM" id="SSF103473">
    <property type="entry name" value="MFS general substrate transporter"/>
    <property type="match status" value="1"/>
</dbReference>
<keyword evidence="2" id="KW-0813">Transport</keyword>
<dbReference type="InterPro" id="IPR036259">
    <property type="entry name" value="MFS_trans_sf"/>
</dbReference>
<keyword evidence="5 6" id="KW-0472">Membrane</keyword>
<feature type="transmembrane region" description="Helical" evidence="6">
    <location>
        <begin position="127"/>
        <end position="145"/>
    </location>
</feature>
<feature type="transmembrane region" description="Helical" evidence="6">
    <location>
        <begin position="230"/>
        <end position="250"/>
    </location>
</feature>
<evidence type="ECO:0000259" key="7">
    <source>
        <dbReference type="PROSITE" id="PS50850"/>
    </source>
</evidence>
<evidence type="ECO:0000256" key="3">
    <source>
        <dbReference type="ARBA" id="ARBA00022692"/>
    </source>
</evidence>
<keyword evidence="4 6" id="KW-1133">Transmembrane helix</keyword>
<protein>
    <submittedName>
        <fullName evidence="8">MFS transporter</fullName>
    </submittedName>
</protein>
<dbReference type="InterPro" id="IPR020846">
    <property type="entry name" value="MFS_dom"/>
</dbReference>
<evidence type="ECO:0000256" key="6">
    <source>
        <dbReference type="SAM" id="Phobius"/>
    </source>
</evidence>
<keyword evidence="9" id="KW-1185">Reference proteome</keyword>
<dbReference type="EMBL" id="CP026923">
    <property type="protein sequence ID" value="AVG23114.1"/>
    <property type="molecule type" value="Genomic_DNA"/>
</dbReference>
<dbReference type="KEGG" id="psai:C3B54_11107"/>
<evidence type="ECO:0000256" key="5">
    <source>
        <dbReference type="ARBA" id="ARBA00023136"/>
    </source>
</evidence>
<feature type="transmembrane region" description="Helical" evidence="6">
    <location>
        <begin position="411"/>
        <end position="435"/>
    </location>
</feature>
<feature type="domain" description="Major facilitator superfamily (MFS) profile" evidence="7">
    <location>
        <begin position="285"/>
        <end position="468"/>
    </location>
</feature>
<dbReference type="GO" id="GO:0005886">
    <property type="term" value="C:plasma membrane"/>
    <property type="evidence" value="ECO:0007669"/>
    <property type="project" value="UniProtKB-SubCell"/>
</dbReference>
<dbReference type="InterPro" id="IPR050495">
    <property type="entry name" value="ATG22/LtaA_families"/>
</dbReference>
<dbReference type="Gene3D" id="1.20.1250.20">
    <property type="entry name" value="MFS general substrate transporter like domains"/>
    <property type="match status" value="2"/>
</dbReference>
<evidence type="ECO:0000313" key="9">
    <source>
        <dbReference type="Proteomes" id="UP000243077"/>
    </source>
</evidence>
<dbReference type="RefSeq" id="WP_104914167.1">
    <property type="nucleotide sequence ID" value="NZ_CP026923.1"/>
</dbReference>
<evidence type="ECO:0000256" key="1">
    <source>
        <dbReference type="ARBA" id="ARBA00004651"/>
    </source>
</evidence>
<feature type="transmembrane region" description="Helical" evidence="6">
    <location>
        <begin position="375"/>
        <end position="399"/>
    </location>
</feature>
<sequence>MNARGEARPPRKLPPAIDNDTLPVMGLAANDGAAIPKSRVFAWALWDWATQPFATVITTFVFSVYLTSELFLPDEIRALGSGAEYDLALSVLSRDFGFAVAIAGIAVAILAPVLGQRADRSGRRKRLLAINTVLLVAVQASLFFATIEPNMFIFGITMVAIGNIFSEIANVNYNALITQVATPRTVGRVSGLGWGFGYLGGISMLLVSYFGFIQFDVFGLGSDNGIDIRAIAVACAAWTVIFAIPILISVPEVHSAEGLPKTGFFASYRVLFQDIAHLYRTARTTFWFLLASAIFRDGLAGVFTFGGVLAAITFGFSATEVLIFGIVANLVAGISTMAAGKLDDWFGPRSVIIGSLTLLLASGLALFFLRDAGALAFWIGGLVLGASVGPAQAAGRSFLARVTPAGQEGQIFGLYATTGRAVSFLTPTLWSLFIAIGGAQYWGILGIMVVLAIGLVLMILVKLPTHVR</sequence>
<reference evidence="8 9" key="1">
    <citation type="submission" date="2018-02" db="EMBL/GenBank/DDBJ databases">
        <title>Complete genome of the streamlined marine actinobacterium Pontimonas salivibrio CL-TW6 adapted to coastal planktonic lifestype.</title>
        <authorList>
            <person name="Cho B.C."/>
            <person name="Hardies S.C."/>
            <person name="Jang G.I."/>
            <person name="Hwang C.Y."/>
        </authorList>
    </citation>
    <scope>NUCLEOTIDE SEQUENCE [LARGE SCALE GENOMIC DNA]</scope>
    <source>
        <strain evidence="8 9">CL-TW6</strain>
    </source>
</reference>
<organism evidence="8 9">
    <name type="scientific">Pontimonas salivibrio</name>
    <dbReference type="NCBI Taxonomy" id="1159327"/>
    <lineage>
        <taxon>Bacteria</taxon>
        <taxon>Bacillati</taxon>
        <taxon>Actinomycetota</taxon>
        <taxon>Actinomycetes</taxon>
        <taxon>Micrococcales</taxon>
        <taxon>Microbacteriaceae</taxon>
        <taxon>Pontimonas</taxon>
    </lineage>
</organism>
<dbReference type="PROSITE" id="PS50850">
    <property type="entry name" value="MFS"/>
    <property type="match status" value="1"/>
</dbReference>
<dbReference type="Proteomes" id="UP000243077">
    <property type="component" value="Chromosome"/>
</dbReference>
<feature type="transmembrane region" description="Helical" evidence="6">
    <location>
        <begin position="151"/>
        <end position="171"/>
    </location>
</feature>
<feature type="transmembrane region" description="Helical" evidence="6">
    <location>
        <begin position="45"/>
        <end position="66"/>
    </location>
</feature>
<feature type="transmembrane region" description="Helical" evidence="6">
    <location>
        <begin position="351"/>
        <end position="369"/>
    </location>
</feature>
<feature type="transmembrane region" description="Helical" evidence="6">
    <location>
        <begin position="321"/>
        <end position="339"/>
    </location>
</feature>